<evidence type="ECO:0000256" key="2">
    <source>
        <dbReference type="ARBA" id="ARBA00022723"/>
    </source>
</evidence>
<dbReference type="Proteomes" id="UP000178999">
    <property type="component" value="Unassembled WGS sequence"/>
</dbReference>
<sequence>MEIIKITVGQLATNCYVAYERISRRGVIIDPGDDAEVILNIIKIHEIDPVYILATHGHFDHILAVNELKMALQVPFLLDEKDCFLLSYFRKSALHYTYSDPGPAPIVDKYILPNDVIAFGNEKLKIIETPGHTPGGICLYSKAQNALFSGDTMFSNGEIGRTDLSYSNKSGLLRSINLVLKLDPLVQVYPGHGEVTTIGEIASYFSQK</sequence>
<keyword evidence="2" id="KW-0479">Metal-binding</keyword>
<organism evidence="6 7">
    <name type="scientific">Candidatus Woesebacteria bacterium RIFOXYB1_FULL_38_16</name>
    <dbReference type="NCBI Taxonomy" id="1802538"/>
    <lineage>
        <taxon>Bacteria</taxon>
        <taxon>Candidatus Woeseibacteriota</taxon>
    </lineage>
</organism>
<evidence type="ECO:0000313" key="6">
    <source>
        <dbReference type="EMBL" id="OGM78723.1"/>
    </source>
</evidence>
<gene>
    <name evidence="6" type="ORF">A2382_04110</name>
</gene>
<feature type="domain" description="Metallo-beta-lactamase" evidence="5">
    <location>
        <begin position="12"/>
        <end position="192"/>
    </location>
</feature>
<dbReference type="AlphaFoldDB" id="A0A1F8CQV4"/>
<name>A0A1F8CQV4_9BACT</name>
<reference evidence="6 7" key="1">
    <citation type="journal article" date="2016" name="Nat. Commun.">
        <title>Thousands of microbial genomes shed light on interconnected biogeochemical processes in an aquifer system.</title>
        <authorList>
            <person name="Anantharaman K."/>
            <person name="Brown C.T."/>
            <person name="Hug L.A."/>
            <person name="Sharon I."/>
            <person name="Castelle C.J."/>
            <person name="Probst A.J."/>
            <person name="Thomas B.C."/>
            <person name="Singh A."/>
            <person name="Wilkins M.J."/>
            <person name="Karaoz U."/>
            <person name="Brodie E.L."/>
            <person name="Williams K.H."/>
            <person name="Hubbard S.S."/>
            <person name="Banfield J.F."/>
        </authorList>
    </citation>
    <scope>NUCLEOTIDE SEQUENCE [LARGE SCALE GENOMIC DNA]</scope>
</reference>
<protein>
    <recommendedName>
        <fullName evidence="5">Metallo-beta-lactamase domain-containing protein</fullName>
    </recommendedName>
</protein>
<proteinExistence type="predicted"/>
<comment type="caution">
    <text evidence="6">The sequence shown here is derived from an EMBL/GenBank/DDBJ whole genome shotgun (WGS) entry which is preliminary data.</text>
</comment>
<accession>A0A1F8CQV4</accession>
<evidence type="ECO:0000313" key="7">
    <source>
        <dbReference type="Proteomes" id="UP000178999"/>
    </source>
</evidence>
<dbReference type="InterPro" id="IPR051453">
    <property type="entry name" value="MBL_Glyoxalase_II"/>
</dbReference>
<dbReference type="Pfam" id="PF00753">
    <property type="entry name" value="Lactamase_B"/>
    <property type="match status" value="1"/>
</dbReference>
<dbReference type="GO" id="GO:0016787">
    <property type="term" value="F:hydrolase activity"/>
    <property type="evidence" value="ECO:0007669"/>
    <property type="project" value="UniProtKB-KW"/>
</dbReference>
<dbReference type="InterPro" id="IPR001279">
    <property type="entry name" value="Metallo-B-lactamas"/>
</dbReference>
<evidence type="ECO:0000256" key="1">
    <source>
        <dbReference type="ARBA" id="ARBA00001947"/>
    </source>
</evidence>
<dbReference type="EMBL" id="MGHY01000030">
    <property type="protein sequence ID" value="OGM78723.1"/>
    <property type="molecule type" value="Genomic_DNA"/>
</dbReference>
<evidence type="ECO:0000256" key="4">
    <source>
        <dbReference type="ARBA" id="ARBA00022833"/>
    </source>
</evidence>
<dbReference type="Gene3D" id="3.60.15.10">
    <property type="entry name" value="Ribonuclease Z/Hydroxyacylglutathione hydrolase-like"/>
    <property type="match status" value="1"/>
</dbReference>
<dbReference type="GO" id="GO:0046872">
    <property type="term" value="F:metal ion binding"/>
    <property type="evidence" value="ECO:0007669"/>
    <property type="project" value="UniProtKB-KW"/>
</dbReference>
<dbReference type="SUPFAM" id="SSF56281">
    <property type="entry name" value="Metallo-hydrolase/oxidoreductase"/>
    <property type="match status" value="1"/>
</dbReference>
<dbReference type="PANTHER" id="PTHR46233:SF3">
    <property type="entry name" value="HYDROXYACYLGLUTATHIONE HYDROLASE GLOC"/>
    <property type="match status" value="1"/>
</dbReference>
<evidence type="ECO:0000259" key="5">
    <source>
        <dbReference type="SMART" id="SM00849"/>
    </source>
</evidence>
<dbReference type="STRING" id="1802538.A2382_04110"/>
<dbReference type="SMART" id="SM00849">
    <property type="entry name" value="Lactamase_B"/>
    <property type="match status" value="1"/>
</dbReference>
<dbReference type="PANTHER" id="PTHR46233">
    <property type="entry name" value="HYDROXYACYLGLUTATHIONE HYDROLASE GLOC"/>
    <property type="match status" value="1"/>
</dbReference>
<dbReference type="InterPro" id="IPR036866">
    <property type="entry name" value="RibonucZ/Hydroxyglut_hydro"/>
</dbReference>
<dbReference type="CDD" id="cd06262">
    <property type="entry name" value="metallo-hydrolase-like_MBL-fold"/>
    <property type="match status" value="1"/>
</dbReference>
<evidence type="ECO:0000256" key="3">
    <source>
        <dbReference type="ARBA" id="ARBA00022801"/>
    </source>
</evidence>
<comment type="cofactor">
    <cofactor evidence="1">
        <name>Zn(2+)</name>
        <dbReference type="ChEBI" id="CHEBI:29105"/>
    </cofactor>
</comment>
<keyword evidence="4" id="KW-0862">Zinc</keyword>
<keyword evidence="3" id="KW-0378">Hydrolase</keyword>